<dbReference type="InterPro" id="IPR036271">
    <property type="entry name" value="Tet_transcr_reg_TetR-rel_C_sf"/>
</dbReference>
<dbReference type="Pfam" id="PF00440">
    <property type="entry name" value="TetR_N"/>
    <property type="match status" value="1"/>
</dbReference>
<dbReference type="RefSeq" id="WP_105416624.1">
    <property type="nucleotide sequence ID" value="NZ_PUIO01000021.1"/>
</dbReference>
<dbReference type="GO" id="GO:0000976">
    <property type="term" value="F:transcription cis-regulatory region binding"/>
    <property type="evidence" value="ECO:0007669"/>
    <property type="project" value="TreeGrafter"/>
</dbReference>
<dbReference type="EMBL" id="PUIO01000021">
    <property type="protein sequence ID" value="PQP23436.1"/>
    <property type="molecule type" value="Genomic_DNA"/>
</dbReference>
<dbReference type="InterPro" id="IPR041490">
    <property type="entry name" value="KstR2_TetR_C"/>
</dbReference>
<sequence>MKRQDEGQPTPNPSVTKADLREAALTLFAERGYHGTSLKEIAQELGIRTPSLYNHMESKGSLLREIVLETLHYVVRDFERALAETSDPAERLRAATAVYAYRHATHRREALVVNQEAIHLDDPDWTVAQQTRRRHENGFRQLIIDGQRAGVFAVDSPKVASFAIREMCVSVARWFRSDGPLSAADVADQYSAFALGIVGAGGAGSPCSPGSFTPLAFGGTYRREVSARRPLA</sequence>
<dbReference type="PROSITE" id="PS50977">
    <property type="entry name" value="HTH_TETR_2"/>
    <property type="match status" value="1"/>
</dbReference>
<proteinExistence type="predicted"/>
<dbReference type="InterPro" id="IPR009057">
    <property type="entry name" value="Homeodomain-like_sf"/>
</dbReference>
<dbReference type="SUPFAM" id="SSF48498">
    <property type="entry name" value="Tetracyclin repressor-like, C-terminal domain"/>
    <property type="match status" value="1"/>
</dbReference>
<evidence type="ECO:0000313" key="4">
    <source>
        <dbReference type="EMBL" id="PQP23436.1"/>
    </source>
</evidence>
<name>A0A2S8J8R6_RHOOP</name>
<dbReference type="Proteomes" id="UP000239290">
    <property type="component" value="Unassembled WGS sequence"/>
</dbReference>
<feature type="domain" description="HTH tetR-type" evidence="3">
    <location>
        <begin position="14"/>
        <end position="74"/>
    </location>
</feature>
<evidence type="ECO:0000313" key="5">
    <source>
        <dbReference type="Proteomes" id="UP000239290"/>
    </source>
</evidence>
<dbReference type="AlphaFoldDB" id="A0A2S8J8R6"/>
<dbReference type="PANTHER" id="PTHR30055:SF200">
    <property type="entry name" value="HTH-TYPE TRANSCRIPTIONAL REPRESSOR BDCR"/>
    <property type="match status" value="1"/>
</dbReference>
<feature type="DNA-binding region" description="H-T-H motif" evidence="2">
    <location>
        <begin position="37"/>
        <end position="56"/>
    </location>
</feature>
<comment type="caution">
    <text evidence="4">The sequence shown here is derived from an EMBL/GenBank/DDBJ whole genome shotgun (WGS) entry which is preliminary data.</text>
</comment>
<dbReference type="Pfam" id="PF17932">
    <property type="entry name" value="TetR_C_24"/>
    <property type="match status" value="1"/>
</dbReference>
<dbReference type="InterPro" id="IPR001647">
    <property type="entry name" value="HTH_TetR"/>
</dbReference>
<evidence type="ECO:0000259" key="3">
    <source>
        <dbReference type="PROSITE" id="PS50977"/>
    </source>
</evidence>
<dbReference type="Gene3D" id="1.10.357.10">
    <property type="entry name" value="Tetracycline Repressor, domain 2"/>
    <property type="match status" value="1"/>
</dbReference>
<dbReference type="PANTHER" id="PTHR30055">
    <property type="entry name" value="HTH-TYPE TRANSCRIPTIONAL REGULATOR RUTR"/>
    <property type="match status" value="1"/>
</dbReference>
<evidence type="ECO:0000256" key="1">
    <source>
        <dbReference type="ARBA" id="ARBA00023125"/>
    </source>
</evidence>
<gene>
    <name evidence="4" type="ORF">C5613_19045</name>
</gene>
<dbReference type="PRINTS" id="PR00455">
    <property type="entry name" value="HTHTETR"/>
</dbReference>
<accession>A0A2S8J8R6</accession>
<protein>
    <submittedName>
        <fullName evidence="4">TetR family transcriptional regulator</fullName>
    </submittedName>
</protein>
<dbReference type="GO" id="GO:0003700">
    <property type="term" value="F:DNA-binding transcription factor activity"/>
    <property type="evidence" value="ECO:0007669"/>
    <property type="project" value="TreeGrafter"/>
</dbReference>
<organism evidence="4 5">
    <name type="scientific">Rhodococcus opacus</name>
    <name type="common">Nocardia opaca</name>
    <dbReference type="NCBI Taxonomy" id="37919"/>
    <lineage>
        <taxon>Bacteria</taxon>
        <taxon>Bacillati</taxon>
        <taxon>Actinomycetota</taxon>
        <taxon>Actinomycetes</taxon>
        <taxon>Mycobacteriales</taxon>
        <taxon>Nocardiaceae</taxon>
        <taxon>Rhodococcus</taxon>
    </lineage>
</organism>
<reference evidence="5" key="1">
    <citation type="submission" date="2018-02" db="EMBL/GenBank/DDBJ databases">
        <title>Draft genome sequencing of Rhodococcus opacus KU647198.</title>
        <authorList>
            <person name="Zheng B.-X."/>
        </authorList>
    </citation>
    <scope>NUCLEOTIDE SEQUENCE [LARGE SCALE GENOMIC DNA]</scope>
    <source>
        <strain evidence="5">04-OD7</strain>
    </source>
</reference>
<dbReference type="InterPro" id="IPR050109">
    <property type="entry name" value="HTH-type_TetR-like_transc_reg"/>
</dbReference>
<keyword evidence="1 2" id="KW-0238">DNA-binding</keyword>
<dbReference type="SUPFAM" id="SSF46689">
    <property type="entry name" value="Homeodomain-like"/>
    <property type="match status" value="1"/>
</dbReference>
<evidence type="ECO:0000256" key="2">
    <source>
        <dbReference type="PROSITE-ProRule" id="PRU00335"/>
    </source>
</evidence>